<dbReference type="AlphaFoldDB" id="A0A8W8I183"/>
<dbReference type="GO" id="GO:0005230">
    <property type="term" value="F:extracellular ligand-gated monoatomic ion channel activity"/>
    <property type="evidence" value="ECO:0007669"/>
    <property type="project" value="InterPro"/>
</dbReference>
<dbReference type="InterPro" id="IPR006202">
    <property type="entry name" value="Neur_chan_lig-bd"/>
</dbReference>
<evidence type="ECO:0000256" key="3">
    <source>
        <dbReference type="ARBA" id="ARBA00022989"/>
    </source>
</evidence>
<feature type="transmembrane region" description="Helical" evidence="5">
    <location>
        <begin position="389"/>
        <end position="411"/>
    </location>
</feature>
<keyword evidence="2 5" id="KW-0812">Transmembrane</keyword>
<feature type="signal peptide" evidence="6">
    <location>
        <begin position="1"/>
        <end position="19"/>
    </location>
</feature>
<dbReference type="InterPro" id="IPR036719">
    <property type="entry name" value="Neuro-gated_channel_TM_sf"/>
</dbReference>
<dbReference type="SUPFAM" id="SSF90112">
    <property type="entry name" value="Neurotransmitter-gated ion-channel transmembrane pore"/>
    <property type="match status" value="1"/>
</dbReference>
<dbReference type="Pfam" id="PF02931">
    <property type="entry name" value="Neur_chan_LBD"/>
    <property type="match status" value="1"/>
</dbReference>
<evidence type="ECO:0000256" key="1">
    <source>
        <dbReference type="ARBA" id="ARBA00004141"/>
    </source>
</evidence>
<dbReference type="InterPro" id="IPR006029">
    <property type="entry name" value="Neurotrans-gated_channel_TM"/>
</dbReference>
<dbReference type="InterPro" id="IPR036734">
    <property type="entry name" value="Neur_chan_lig-bd_sf"/>
</dbReference>
<dbReference type="Gene3D" id="1.20.58.390">
    <property type="entry name" value="Neurotransmitter-gated ion-channel transmembrane domain"/>
    <property type="match status" value="1"/>
</dbReference>
<evidence type="ECO:0000259" key="7">
    <source>
        <dbReference type="Pfam" id="PF02931"/>
    </source>
</evidence>
<dbReference type="CDD" id="cd19051">
    <property type="entry name" value="LGIC_TM_cation"/>
    <property type="match status" value="1"/>
</dbReference>
<feature type="transmembrane region" description="Helical" evidence="5">
    <location>
        <begin position="297"/>
        <end position="323"/>
    </location>
</feature>
<proteinExistence type="predicted"/>
<keyword evidence="10" id="KW-1185">Reference proteome</keyword>
<organism evidence="9 10">
    <name type="scientific">Magallana gigas</name>
    <name type="common">Pacific oyster</name>
    <name type="synonym">Crassostrea gigas</name>
    <dbReference type="NCBI Taxonomy" id="29159"/>
    <lineage>
        <taxon>Eukaryota</taxon>
        <taxon>Metazoa</taxon>
        <taxon>Spiralia</taxon>
        <taxon>Lophotrochozoa</taxon>
        <taxon>Mollusca</taxon>
        <taxon>Bivalvia</taxon>
        <taxon>Autobranchia</taxon>
        <taxon>Pteriomorphia</taxon>
        <taxon>Ostreida</taxon>
        <taxon>Ostreoidea</taxon>
        <taxon>Ostreidae</taxon>
        <taxon>Magallana</taxon>
    </lineage>
</organism>
<evidence type="ECO:0000256" key="6">
    <source>
        <dbReference type="SAM" id="SignalP"/>
    </source>
</evidence>
<evidence type="ECO:0008006" key="11">
    <source>
        <dbReference type="Google" id="ProtNLM"/>
    </source>
</evidence>
<dbReference type="InterPro" id="IPR006201">
    <property type="entry name" value="Neur_channel"/>
</dbReference>
<evidence type="ECO:0000313" key="9">
    <source>
        <dbReference type="EnsemblMetazoa" id="G1201.1:cds"/>
    </source>
</evidence>
<evidence type="ECO:0000259" key="8">
    <source>
        <dbReference type="Pfam" id="PF02932"/>
    </source>
</evidence>
<comment type="subcellular location">
    <subcellularLocation>
        <location evidence="1">Membrane</location>
        <topology evidence="1">Multi-pass membrane protein</topology>
    </subcellularLocation>
</comment>
<feature type="transmembrane region" description="Helical" evidence="5">
    <location>
        <begin position="237"/>
        <end position="260"/>
    </location>
</feature>
<evidence type="ECO:0000256" key="2">
    <source>
        <dbReference type="ARBA" id="ARBA00022692"/>
    </source>
</evidence>
<dbReference type="GO" id="GO:0004888">
    <property type="term" value="F:transmembrane signaling receptor activity"/>
    <property type="evidence" value="ECO:0007669"/>
    <property type="project" value="InterPro"/>
</dbReference>
<name>A0A8W8I183_MAGGI</name>
<dbReference type="EnsemblMetazoa" id="G1201.1">
    <property type="protein sequence ID" value="G1201.1:cds"/>
    <property type="gene ID" value="G1201"/>
</dbReference>
<evidence type="ECO:0000313" key="10">
    <source>
        <dbReference type="Proteomes" id="UP000005408"/>
    </source>
</evidence>
<feature type="chain" id="PRO_5036470622" description="Neuronal acetylcholine receptor subunit alpha-6" evidence="6">
    <location>
        <begin position="20"/>
        <end position="413"/>
    </location>
</feature>
<evidence type="ECO:0000256" key="4">
    <source>
        <dbReference type="ARBA" id="ARBA00023136"/>
    </source>
</evidence>
<dbReference type="InterPro" id="IPR038050">
    <property type="entry name" value="Neuro_actylchol_rec"/>
</dbReference>
<evidence type="ECO:0000256" key="5">
    <source>
        <dbReference type="SAM" id="Phobius"/>
    </source>
</evidence>
<accession>A0A8W8I183</accession>
<protein>
    <recommendedName>
        <fullName evidence="11">Neuronal acetylcholine receptor subunit alpha-6</fullName>
    </recommendedName>
</protein>
<dbReference type="Proteomes" id="UP000005408">
    <property type="component" value="Unassembled WGS sequence"/>
</dbReference>
<dbReference type="PRINTS" id="PR00252">
    <property type="entry name" value="NRIONCHANNEL"/>
</dbReference>
<dbReference type="GO" id="GO:0016020">
    <property type="term" value="C:membrane"/>
    <property type="evidence" value="ECO:0007669"/>
    <property type="project" value="UniProtKB-SubCell"/>
</dbReference>
<keyword evidence="4 5" id="KW-0472">Membrane</keyword>
<sequence length="413" mass="46880">MRNLRFVFAYFGTCFLSKCLVVSQIDVLSYSTMDNQIAIQDKVLHGYKKTIRPIFDQDLPLAVSIAFIFRKMHDYDVVSGLFVFTGEIRLTWRDFSLHWNPEDFGNATITRLPVDEVWIPNIGIGNPAESEEFMEIEIAGFSVAVSSKGIVQLRNSGLIKIMCESDVTYYPFDTHNCSLILNVLNYDADEIQFNPHKQVIESSTFKDNGQWKVAVLGSRIEKTSMTVDLQIKRRSSFLVVNIFLPVIFILSMNIVVFLLPVESGERISFSITGFLAFAVFITILTDKVPHQSNPLSIISSIFAFQLANSTMILICNVLVVNLYHRTTKITSSCLVGFVRLMRRSPKRKSTVTNIDIKVHPNFDCGETNDDNVFEDGIAWKDVAGVFDSFFLFAFICSTFIPIFVFILYVMLNT</sequence>
<dbReference type="Pfam" id="PF02932">
    <property type="entry name" value="Neur_chan_memb"/>
    <property type="match status" value="1"/>
</dbReference>
<dbReference type="PANTHER" id="PTHR18945">
    <property type="entry name" value="NEUROTRANSMITTER GATED ION CHANNEL"/>
    <property type="match status" value="1"/>
</dbReference>
<keyword evidence="3 5" id="KW-1133">Transmembrane helix</keyword>
<reference evidence="9" key="1">
    <citation type="submission" date="2022-08" db="UniProtKB">
        <authorList>
            <consortium name="EnsemblMetazoa"/>
        </authorList>
    </citation>
    <scope>IDENTIFICATION</scope>
    <source>
        <strain evidence="9">05x7-T-G4-1.051#20</strain>
    </source>
</reference>
<dbReference type="CDD" id="cd18989">
    <property type="entry name" value="LGIC_ECD_cation"/>
    <property type="match status" value="1"/>
</dbReference>
<feature type="domain" description="Neurotransmitter-gated ion-channel transmembrane" evidence="8">
    <location>
        <begin position="243"/>
        <end position="328"/>
    </location>
</feature>
<dbReference type="Gene3D" id="2.70.170.10">
    <property type="entry name" value="Neurotransmitter-gated ion-channel ligand-binding domain"/>
    <property type="match status" value="1"/>
</dbReference>
<dbReference type="SUPFAM" id="SSF63712">
    <property type="entry name" value="Nicotinic receptor ligand binding domain-like"/>
    <property type="match status" value="1"/>
</dbReference>
<feature type="domain" description="Neurotransmitter-gated ion-channel ligand-binding" evidence="7">
    <location>
        <begin position="39"/>
        <end position="222"/>
    </location>
</feature>
<feature type="transmembrane region" description="Helical" evidence="5">
    <location>
        <begin position="267"/>
        <end position="285"/>
    </location>
</feature>
<keyword evidence="6" id="KW-0732">Signal</keyword>